<name>A0ABD3W9B4_SINWO</name>
<keyword evidence="4" id="KW-0966">Cell projection</keyword>
<evidence type="ECO:0000256" key="5">
    <source>
        <dbReference type="ARBA" id="ARBA00035661"/>
    </source>
</evidence>
<comment type="similarity">
    <text evidence="5">Belongs to the CIMIP2 family.</text>
</comment>
<evidence type="ECO:0000256" key="1">
    <source>
        <dbReference type="ARBA" id="ARBA00004430"/>
    </source>
</evidence>
<accession>A0ABD3W9B4</accession>
<keyword evidence="9" id="KW-1185">Reference proteome</keyword>
<organism evidence="8 9">
    <name type="scientific">Sinanodonta woodiana</name>
    <name type="common">Chinese pond mussel</name>
    <name type="synonym">Anodonta woodiana</name>
    <dbReference type="NCBI Taxonomy" id="1069815"/>
    <lineage>
        <taxon>Eukaryota</taxon>
        <taxon>Metazoa</taxon>
        <taxon>Spiralia</taxon>
        <taxon>Lophotrochozoa</taxon>
        <taxon>Mollusca</taxon>
        <taxon>Bivalvia</taxon>
        <taxon>Autobranchia</taxon>
        <taxon>Heteroconchia</taxon>
        <taxon>Palaeoheterodonta</taxon>
        <taxon>Unionida</taxon>
        <taxon>Unionoidea</taxon>
        <taxon>Unionidae</taxon>
        <taxon>Unioninae</taxon>
        <taxon>Sinanodonta</taxon>
    </lineage>
</organism>
<dbReference type="InterPro" id="IPR018902">
    <property type="entry name" value="CMI2A-C-like_dom"/>
</dbReference>
<comment type="subcellular location">
    <subcellularLocation>
        <location evidence="1">Cytoplasm</location>
        <location evidence="1">Cytoskeleton</location>
        <location evidence="1">Cilium axoneme</location>
    </subcellularLocation>
</comment>
<feature type="domain" description="Ciliary microtubule inner protein 2A-C-like" evidence="7">
    <location>
        <begin position="18"/>
        <end position="83"/>
    </location>
</feature>
<dbReference type="GO" id="GO:0005930">
    <property type="term" value="C:axoneme"/>
    <property type="evidence" value="ECO:0007669"/>
    <property type="project" value="UniProtKB-SubCell"/>
</dbReference>
<reference evidence="8 9" key="1">
    <citation type="submission" date="2024-11" db="EMBL/GenBank/DDBJ databases">
        <title>Chromosome-level genome assembly of the freshwater bivalve Anodonta woodiana.</title>
        <authorList>
            <person name="Chen X."/>
        </authorList>
    </citation>
    <scope>NUCLEOTIDE SEQUENCE [LARGE SCALE GENOMIC DNA]</scope>
    <source>
        <strain evidence="8">MN2024</strain>
        <tissue evidence="8">Gills</tissue>
    </source>
</reference>
<protein>
    <recommendedName>
        <fullName evidence="6">Ciliary microtubule inner protein 2C</fullName>
    </recommendedName>
</protein>
<keyword evidence="2" id="KW-0963">Cytoplasm</keyword>
<evidence type="ECO:0000259" key="7">
    <source>
        <dbReference type="Pfam" id="PF10629"/>
    </source>
</evidence>
<evidence type="ECO:0000256" key="6">
    <source>
        <dbReference type="ARBA" id="ARBA00041160"/>
    </source>
</evidence>
<proteinExistence type="inferred from homology"/>
<dbReference type="Proteomes" id="UP001634394">
    <property type="component" value="Unassembled WGS sequence"/>
</dbReference>
<evidence type="ECO:0000256" key="3">
    <source>
        <dbReference type="ARBA" id="ARBA00023212"/>
    </source>
</evidence>
<dbReference type="GO" id="GO:0015630">
    <property type="term" value="C:microtubule cytoskeleton"/>
    <property type="evidence" value="ECO:0007669"/>
    <property type="project" value="UniProtKB-ARBA"/>
</dbReference>
<dbReference type="PANTHER" id="PTHR34924:SF1">
    <property type="entry name" value="PROTEIN FAM166C"/>
    <property type="match status" value="1"/>
</dbReference>
<keyword evidence="3" id="KW-0206">Cytoskeleton</keyword>
<dbReference type="InterPro" id="IPR052329">
    <property type="entry name" value="CIMIP2C"/>
</dbReference>
<dbReference type="Pfam" id="PF10629">
    <property type="entry name" value="CMI2B-like"/>
    <property type="match status" value="1"/>
</dbReference>
<dbReference type="EMBL" id="JBJQND010000008">
    <property type="protein sequence ID" value="KAL3869347.1"/>
    <property type="molecule type" value="Genomic_DNA"/>
</dbReference>
<evidence type="ECO:0000313" key="8">
    <source>
        <dbReference type="EMBL" id="KAL3869347.1"/>
    </source>
</evidence>
<sequence>MSRSAGTLVTTHNATYIPPRFMPGYRGHCPTTKYDYGETYGNATAKHFQDYRNEVLNKSSDPYARGGDFPTFYTHKPESVLSSQSRKLDRWLAAPKHSLSNVDFDRKEEIYSFNRLSQRHREFYQDKSGTVKRVDQFLLPMSAEQQIKRNVTFMILSTRHTDDIQLPRLDHDARRMPLIRSFSDVSSQRDREMRDVVFEKR</sequence>
<dbReference type="PANTHER" id="PTHR34924">
    <property type="entry name" value="UPF0573 PROTEIN C2ORF70"/>
    <property type="match status" value="1"/>
</dbReference>
<gene>
    <name evidence="8" type="ORF">ACJMK2_042040</name>
</gene>
<comment type="caution">
    <text evidence="8">The sequence shown here is derived from an EMBL/GenBank/DDBJ whole genome shotgun (WGS) entry which is preliminary data.</text>
</comment>
<dbReference type="AlphaFoldDB" id="A0ABD3W9B4"/>
<evidence type="ECO:0000313" key="9">
    <source>
        <dbReference type="Proteomes" id="UP001634394"/>
    </source>
</evidence>
<evidence type="ECO:0000256" key="2">
    <source>
        <dbReference type="ARBA" id="ARBA00022490"/>
    </source>
</evidence>
<evidence type="ECO:0000256" key="4">
    <source>
        <dbReference type="ARBA" id="ARBA00023273"/>
    </source>
</evidence>